<reference evidence="4 5" key="1">
    <citation type="submission" date="2017-02" db="EMBL/GenBank/DDBJ databases">
        <title>Trade-off between light-utilization and light-protection in marine flavobacteria.</title>
        <authorList>
            <person name="Kumagai Y."/>
            <person name="Yoshizawa S."/>
            <person name="Kogure K."/>
            <person name="Iwasaki W."/>
        </authorList>
    </citation>
    <scope>NUCLEOTIDE SEQUENCE [LARGE SCALE GENOMIC DNA]</scope>
    <source>
        <strain evidence="4 5">KCTC 23670</strain>
    </source>
</reference>
<proteinExistence type="predicted"/>
<dbReference type="RefSeq" id="WP_208888985.1">
    <property type="nucleotide sequence ID" value="NZ_CP019336.1"/>
</dbReference>
<dbReference type="EMBL" id="CP019336">
    <property type="protein sequence ID" value="AUC22787.1"/>
    <property type="molecule type" value="Genomic_DNA"/>
</dbReference>
<feature type="domain" description="Glycosyltransferase 2-like" evidence="2">
    <location>
        <begin position="5"/>
        <end position="142"/>
    </location>
</feature>
<gene>
    <name evidence="4" type="ORF">BTO15_12115</name>
</gene>
<dbReference type="InterPro" id="IPR001173">
    <property type="entry name" value="Glyco_trans_2-like"/>
</dbReference>
<protein>
    <submittedName>
        <fullName evidence="4">Glycosyl transferase family 2</fullName>
    </submittedName>
</protein>
<dbReference type="Pfam" id="PF00535">
    <property type="entry name" value="Glycos_transf_2"/>
    <property type="match status" value="1"/>
</dbReference>
<dbReference type="Gene3D" id="3.90.550.10">
    <property type="entry name" value="Spore Coat Polysaccharide Biosynthesis Protein SpsA, Chain A"/>
    <property type="match status" value="1"/>
</dbReference>
<accession>A0ABM6Q0X7</accession>
<feature type="non-terminal residue" evidence="4">
    <location>
        <position position="210"/>
    </location>
</feature>
<dbReference type="InterPro" id="IPR027791">
    <property type="entry name" value="Galactosyl_T_C"/>
</dbReference>
<dbReference type="InterPro" id="IPR029044">
    <property type="entry name" value="Nucleotide-diphossugar_trans"/>
</dbReference>
<keyword evidence="5" id="KW-1185">Reference proteome</keyword>
<keyword evidence="1 4" id="KW-0808">Transferase</keyword>
<feature type="domain" description="Galactosyltransferase C-terminal" evidence="3">
    <location>
        <begin position="147"/>
        <end position="198"/>
    </location>
</feature>
<evidence type="ECO:0000259" key="3">
    <source>
        <dbReference type="Pfam" id="PF02709"/>
    </source>
</evidence>
<evidence type="ECO:0000256" key="1">
    <source>
        <dbReference type="ARBA" id="ARBA00022679"/>
    </source>
</evidence>
<dbReference type="InterPro" id="IPR050834">
    <property type="entry name" value="Glycosyltransf_2"/>
</dbReference>
<sequence>MELISIIVPCYNQAQYLDECLQSVLDQTYANWECIIVDDGSQDNTKEVANKWGALDTRFKYIYKLNGGLSSARNSGVSAAKGEFILPLDADDYISVDYLTLAMNQFNLNSNLKLVYSLAQKFGEINSLWELESFSLKKLAETNIVFCSGVYRKKDWINVGGYDVNMIYGLEDWEFWIALLKKGGEVYRINKICFFYRIKTVSMITSLNHS</sequence>
<dbReference type="SUPFAM" id="SSF53448">
    <property type="entry name" value="Nucleotide-diphospho-sugar transferases"/>
    <property type="match status" value="1"/>
</dbReference>
<dbReference type="PANTHER" id="PTHR43685">
    <property type="entry name" value="GLYCOSYLTRANSFERASE"/>
    <property type="match status" value="1"/>
</dbReference>
<evidence type="ECO:0000313" key="5">
    <source>
        <dbReference type="Proteomes" id="UP000232721"/>
    </source>
</evidence>
<evidence type="ECO:0000313" key="4">
    <source>
        <dbReference type="EMBL" id="AUC22787.1"/>
    </source>
</evidence>
<dbReference type="CDD" id="cd00761">
    <property type="entry name" value="Glyco_tranf_GTA_type"/>
    <property type="match status" value="1"/>
</dbReference>
<name>A0ABM6Q0X7_9FLAO</name>
<dbReference type="GO" id="GO:0016740">
    <property type="term" value="F:transferase activity"/>
    <property type="evidence" value="ECO:0007669"/>
    <property type="project" value="UniProtKB-KW"/>
</dbReference>
<dbReference type="PANTHER" id="PTHR43685:SF2">
    <property type="entry name" value="GLYCOSYLTRANSFERASE 2-LIKE DOMAIN-CONTAINING PROTEIN"/>
    <property type="match status" value="1"/>
</dbReference>
<evidence type="ECO:0000259" key="2">
    <source>
        <dbReference type="Pfam" id="PF00535"/>
    </source>
</evidence>
<organism evidence="4 5">
    <name type="scientific">Polaribacter sejongensis</name>
    <dbReference type="NCBI Taxonomy" id="985043"/>
    <lineage>
        <taxon>Bacteria</taxon>
        <taxon>Pseudomonadati</taxon>
        <taxon>Bacteroidota</taxon>
        <taxon>Flavobacteriia</taxon>
        <taxon>Flavobacteriales</taxon>
        <taxon>Flavobacteriaceae</taxon>
    </lineage>
</organism>
<dbReference type="Pfam" id="PF02709">
    <property type="entry name" value="Glyco_transf_7C"/>
    <property type="match status" value="1"/>
</dbReference>
<dbReference type="Proteomes" id="UP000232721">
    <property type="component" value="Chromosome"/>
</dbReference>